<reference evidence="1 2" key="1">
    <citation type="journal article" date="2013" name="Genome Biol.">
        <title>The genome sequence of the most widely cultivated cacao type and its use to identify candidate genes regulating pod color.</title>
        <authorList>
            <person name="Motamayor J.C."/>
            <person name="Mockaitis K."/>
            <person name="Schmutz J."/>
            <person name="Haiminen N."/>
            <person name="Iii D.L."/>
            <person name="Cornejo O."/>
            <person name="Findley S.D."/>
            <person name="Zheng P."/>
            <person name="Utro F."/>
            <person name="Royaert S."/>
            <person name="Saski C."/>
            <person name="Jenkins J."/>
            <person name="Podicheti R."/>
            <person name="Zhao M."/>
            <person name="Scheffler B.E."/>
            <person name="Stack J.C."/>
            <person name="Feltus F.A."/>
            <person name="Mustiga G.M."/>
            <person name="Amores F."/>
            <person name="Phillips W."/>
            <person name="Marelli J.P."/>
            <person name="May G.D."/>
            <person name="Shapiro H."/>
            <person name="Ma J."/>
            <person name="Bustamante C.D."/>
            <person name="Schnell R.J."/>
            <person name="Main D."/>
            <person name="Gilbert D."/>
            <person name="Parida L."/>
            <person name="Kuhn D.N."/>
        </authorList>
    </citation>
    <scope>NUCLEOTIDE SEQUENCE [LARGE SCALE GENOMIC DNA]</scope>
    <source>
        <strain evidence="2">cv. Matina 1-6</strain>
    </source>
</reference>
<sequence length="83" mass="9667">MTEYGRTRLRRRFGQIWHSTARSGSGKHRIWCFLTRSHDWIWHSTAKSNRGEAPIWRHSGQIRPHGAPDRRFVTPVAFPATGS</sequence>
<dbReference type="InParanoid" id="A0A061EYT6"/>
<evidence type="ECO:0000313" key="1">
    <source>
        <dbReference type="EMBL" id="EOY09823.1"/>
    </source>
</evidence>
<gene>
    <name evidence="1" type="ORF">TCM_025199</name>
</gene>
<organism evidence="1 2">
    <name type="scientific">Theobroma cacao</name>
    <name type="common">Cacao</name>
    <name type="synonym">Cocoa</name>
    <dbReference type="NCBI Taxonomy" id="3641"/>
    <lineage>
        <taxon>Eukaryota</taxon>
        <taxon>Viridiplantae</taxon>
        <taxon>Streptophyta</taxon>
        <taxon>Embryophyta</taxon>
        <taxon>Tracheophyta</taxon>
        <taxon>Spermatophyta</taxon>
        <taxon>Magnoliopsida</taxon>
        <taxon>eudicotyledons</taxon>
        <taxon>Gunneridae</taxon>
        <taxon>Pentapetalae</taxon>
        <taxon>rosids</taxon>
        <taxon>malvids</taxon>
        <taxon>Malvales</taxon>
        <taxon>Malvaceae</taxon>
        <taxon>Byttnerioideae</taxon>
        <taxon>Theobroma</taxon>
    </lineage>
</organism>
<evidence type="ECO:0000313" key="2">
    <source>
        <dbReference type="Proteomes" id="UP000026915"/>
    </source>
</evidence>
<protein>
    <submittedName>
        <fullName evidence="1">Uncharacterized protein</fullName>
    </submittedName>
</protein>
<dbReference type="Gramene" id="EOY09823">
    <property type="protein sequence ID" value="EOY09823"/>
    <property type="gene ID" value="TCM_025199"/>
</dbReference>
<keyword evidence="2" id="KW-1185">Reference proteome</keyword>
<proteinExistence type="predicted"/>
<dbReference type="AlphaFoldDB" id="A0A061EYT6"/>
<dbReference type="EMBL" id="CM001883">
    <property type="protein sequence ID" value="EOY09823.1"/>
    <property type="molecule type" value="Genomic_DNA"/>
</dbReference>
<dbReference type="HOGENOM" id="CLU_2547173_0_0_1"/>
<name>A0A061EYT6_THECC</name>
<dbReference type="Proteomes" id="UP000026915">
    <property type="component" value="Chromosome 5"/>
</dbReference>
<accession>A0A061EYT6</accession>